<reference evidence="3 4" key="1">
    <citation type="submission" date="2023-12" db="EMBL/GenBank/DDBJ databases">
        <title>A high-quality genome assembly for Dillenia turbinata (Dilleniales).</title>
        <authorList>
            <person name="Chanderbali A."/>
        </authorList>
    </citation>
    <scope>NUCLEOTIDE SEQUENCE [LARGE SCALE GENOMIC DNA]</scope>
    <source>
        <strain evidence="3">LSX21</strain>
        <tissue evidence="3">Leaf</tissue>
    </source>
</reference>
<dbReference type="PANTHER" id="PTHR47931:SF1">
    <property type="entry name" value="PPR CONTAINING PLANT-LIKE PROTEIN"/>
    <property type="match status" value="1"/>
</dbReference>
<gene>
    <name evidence="3" type="ORF">RJ641_022309</name>
</gene>
<keyword evidence="1" id="KW-0677">Repeat</keyword>
<dbReference type="EMBL" id="JBAMMX010000027">
    <property type="protein sequence ID" value="KAK6912708.1"/>
    <property type="molecule type" value="Genomic_DNA"/>
</dbReference>
<dbReference type="PROSITE" id="PS51375">
    <property type="entry name" value="PPR"/>
    <property type="match status" value="5"/>
</dbReference>
<keyword evidence="4" id="KW-1185">Reference proteome</keyword>
<evidence type="ECO:0000313" key="4">
    <source>
        <dbReference type="Proteomes" id="UP001370490"/>
    </source>
</evidence>
<dbReference type="Gene3D" id="1.25.40.10">
    <property type="entry name" value="Tetratricopeptide repeat domain"/>
    <property type="match status" value="2"/>
</dbReference>
<protein>
    <submittedName>
        <fullName evidence="3">Pentatricopeptide repeat</fullName>
    </submittedName>
</protein>
<evidence type="ECO:0000256" key="1">
    <source>
        <dbReference type="ARBA" id="ARBA00022737"/>
    </source>
</evidence>
<organism evidence="3 4">
    <name type="scientific">Dillenia turbinata</name>
    <dbReference type="NCBI Taxonomy" id="194707"/>
    <lineage>
        <taxon>Eukaryota</taxon>
        <taxon>Viridiplantae</taxon>
        <taxon>Streptophyta</taxon>
        <taxon>Embryophyta</taxon>
        <taxon>Tracheophyta</taxon>
        <taxon>Spermatophyta</taxon>
        <taxon>Magnoliopsida</taxon>
        <taxon>eudicotyledons</taxon>
        <taxon>Gunneridae</taxon>
        <taxon>Pentapetalae</taxon>
        <taxon>Dilleniales</taxon>
        <taxon>Dilleniaceae</taxon>
        <taxon>Dillenia</taxon>
    </lineage>
</organism>
<dbReference type="InterPro" id="IPR011990">
    <property type="entry name" value="TPR-like_helical_dom_sf"/>
</dbReference>
<feature type="repeat" description="PPR" evidence="2">
    <location>
        <begin position="114"/>
        <end position="148"/>
    </location>
</feature>
<dbReference type="Pfam" id="PF13041">
    <property type="entry name" value="PPR_2"/>
    <property type="match status" value="3"/>
</dbReference>
<accession>A0AAN8YWZ5</accession>
<dbReference type="Proteomes" id="UP001370490">
    <property type="component" value="Unassembled WGS sequence"/>
</dbReference>
<evidence type="ECO:0000313" key="3">
    <source>
        <dbReference type="EMBL" id="KAK6912708.1"/>
    </source>
</evidence>
<dbReference type="NCBIfam" id="TIGR00756">
    <property type="entry name" value="PPR"/>
    <property type="match status" value="4"/>
</dbReference>
<feature type="repeat" description="PPR" evidence="2">
    <location>
        <begin position="79"/>
        <end position="113"/>
    </location>
</feature>
<name>A0AAN8YWZ5_9MAGN</name>
<dbReference type="PANTHER" id="PTHR47931">
    <property type="entry name" value="OS01G0228400 PROTEIN"/>
    <property type="match status" value="1"/>
</dbReference>
<feature type="repeat" description="PPR" evidence="2">
    <location>
        <begin position="9"/>
        <end position="43"/>
    </location>
</feature>
<feature type="repeat" description="PPR" evidence="2">
    <location>
        <begin position="184"/>
        <end position="218"/>
    </location>
</feature>
<sequence length="317" mass="35526">MASSGLQPDVVTYNTIATAYIQNGEPDQAEGIILETLNNKVQPNGRTCAIIISGYCREGKIKEGLRFVYRMKDLGVHPNLVIFNSLIKGFLDIMDRDGVGEVLTLMEEYGVKPDVITFSTIVNAWSTAGFMDKCREIFYDMVKVGIKVDAQAYSILAKGHVHALEPEKAEELLGSMVASGFCLNVIIFTTVICGWCGTGNMERAIRVFDKMCENGVSPNLKTFETLIWGYGMAKQPWKAEEMLKSWWNAWRAIGLFEEENRVLCAVKNKPYHYGTEEKNSGRKVGDNLSEAKFKHLTQFDGVSQFSLERTKRTGHCC</sequence>
<proteinExistence type="predicted"/>
<feature type="repeat" description="PPR" evidence="2">
    <location>
        <begin position="44"/>
        <end position="78"/>
    </location>
</feature>
<comment type="caution">
    <text evidence="3">The sequence shown here is derived from an EMBL/GenBank/DDBJ whole genome shotgun (WGS) entry which is preliminary data.</text>
</comment>
<dbReference type="AlphaFoldDB" id="A0AAN8YWZ5"/>
<dbReference type="InterPro" id="IPR002885">
    <property type="entry name" value="PPR_rpt"/>
</dbReference>
<evidence type="ECO:0000256" key="2">
    <source>
        <dbReference type="PROSITE-ProRule" id="PRU00708"/>
    </source>
</evidence>